<dbReference type="HOGENOM" id="CLU_247445_0_0_1"/>
<evidence type="ECO:0000313" key="3">
    <source>
        <dbReference type="EMBL" id="EMG48217.1"/>
    </source>
</evidence>
<feature type="compositionally biased region" description="Low complexity" evidence="1">
    <location>
        <begin position="1373"/>
        <end position="1384"/>
    </location>
</feature>
<sequence length="1559" mass="176432">MSSPNSSFHNDPNYESAVQDLQQEKKMVAALKRLSIGHMMNYDPDLPPGTITMDDIDPFSTYNSNNNNNSTTTTTNINNGLHDEDSISPMIPKKPSTRSTSRSSSRSGTPSLSSSPPSSPQRKPSQQQQQQQQQHFHQEPQTPPYNKSPSPIKRRSFHDNSSVLTSESHDVFFDAEDEVYDATSNLMWVPATAHPQVNPESFKKLIKNQVEEILERKLSRKSSLSRKSTLSRSSSTSTKETLTGPDDSEDTTDSHKDTPLEDSSPPTPPSTSTKPLPEQQKPVEVQTPQPKEQTQETRQSSKSPSPPKRDASKRESWYNNDHTKRYSNPSLRELTSELEQLSKMAGMDKNDAVTIARTLSAQSLGYTDVERLAFDELDGNQSPSSPGSPGSFDHGSSGRTSTLHLQQRLQQQFQQAQLKAEREAVERKRGNHYLTRQHPQGQLSPPNDVTESQHHHTTTTTGGNPLSGDFTLKRSRRTDYRKKEYESRSRPPTHSPPTIRKYNVRDSQLLFNYKKPVESSQQQPPPQPSKSSGHRLKNKKSQTSLEAAISNSIMDGTGMASNPYPTASSSIDFGKLATKKSSKTLANPDNYKESKSRSKSRLDPQSYKSDRHVLPQHQHQHQQQLPPQQQNGPYQQYNQSSSSTRHRTNSGQQMPIPEKHHHRSDNRRIIPSASNTNINDFMVQSDSFQNHHRRQERSHRKNSQPQPQPHHNEQEQAFRSSSKNSGSRKQYQQQQQQQLHQPYQNGAVPGKSHQLHQNLDKLRSEINEFKESLNKSDPTLVHKQSKGDLMLQQNGYHSSQNRYREAQHPDASFDISYNDLTAEDPLGIEQQVRHELNKEGSPELSMDDTFDEDLEVSPIKDHASEFKLDTDILEGIPLVENTFLDLSDEEDEVDHIDSHAGHMARNRQRRAQSPPPQYSVQDEVSHNHDHTVTQAKPVQLEDGFGTQPLPSPTLRLDENTQTPPHSRKTSNGANYDDYYNIGEKQSTPSTPKIKKESKVKTKLFNKDPNLEIIDSDNYQEKMGLANSASKKLKKKKSFGILGNNIVSESTDNDDSAKKLKKKKSWGWLRERSASASTVDTTNLPPLPVDSLPPRSFSNPEATTSHQQQQQLLEQDQDQQDEHVMDNSSLNDTRSSHDIHSIKSTDKENVLSKFFKKKAKVPGNSAQSVFSFESKDSGVTVDYESDNDSKTLKKKGSSNSLFKKKSKAKLSERDNVSNRDILRPLNLVSDESQIKSHGSYNLEDKENLVERNIEYQDEYDEQQPLTSSPVHQFNLEHLKDDFATLNEQDESRKGNETQTGKSTITMIDEDESRGGSNLENLNVDELSTKKSGNKRKKHSKKVVLDSANEQTAERVSSKQVRDSYEEEEVELQGESAATTATTNNNKSEEKERLDIQEKLKKSIKRTSKANQPIEFTDSAFGFPLPPPSQSTLIMLDYRFPVHVERAIYRLSHLKLANPKRSLREQVLLSNFMYAYLNLVDHTLHLEQQNMSSEDGENIDSGVDEISDRDDKDMIFADSNIMVDDDIVPVESNDDSIAFDLDMSDVDELHSDERYHSSIEV</sequence>
<feature type="compositionally biased region" description="Polar residues" evidence="1">
    <location>
        <begin position="1095"/>
        <end position="1105"/>
    </location>
</feature>
<dbReference type="STRING" id="1245528.M3HLD1"/>
<feature type="compositionally biased region" description="Basic and acidic residues" evidence="1">
    <location>
        <begin position="590"/>
        <end position="613"/>
    </location>
</feature>
<feature type="compositionally biased region" description="Polar residues" evidence="1">
    <location>
        <begin position="1073"/>
        <end position="1083"/>
    </location>
</feature>
<feature type="compositionally biased region" description="Low complexity" evidence="1">
    <location>
        <begin position="97"/>
        <end position="135"/>
    </location>
</feature>
<feature type="compositionally biased region" description="Basic and acidic residues" evidence="1">
    <location>
        <begin position="307"/>
        <end position="324"/>
    </location>
</feature>
<feature type="region of interest" description="Disordered" evidence="1">
    <location>
        <begin position="374"/>
        <end position="754"/>
    </location>
</feature>
<comment type="caution">
    <text evidence="3">The sequence shown here is derived from an EMBL/GenBank/DDBJ whole genome shotgun (WGS) entry which is preliminary data.</text>
</comment>
<evidence type="ECO:0000259" key="2">
    <source>
        <dbReference type="SMART" id="SM01327"/>
    </source>
</evidence>
<dbReference type="Proteomes" id="UP000011777">
    <property type="component" value="Unassembled WGS sequence"/>
</dbReference>
<feature type="region of interest" description="Disordered" evidence="1">
    <location>
        <begin position="1044"/>
        <end position="1142"/>
    </location>
</feature>
<feature type="compositionally biased region" description="Polar residues" evidence="1">
    <location>
        <begin position="672"/>
        <end position="688"/>
    </location>
</feature>
<proteinExistence type="predicted"/>
<reference evidence="3 4" key="1">
    <citation type="submission" date="2013-02" db="EMBL/GenBank/DDBJ databases">
        <title>Genome sequence of Candida maltosa Xu316, a potential industrial strain for xylitol and ethanol production.</title>
        <authorList>
            <person name="Yu J."/>
            <person name="Wang Q."/>
            <person name="Geng X."/>
            <person name="Bao W."/>
            <person name="He P."/>
            <person name="Cai J."/>
        </authorList>
    </citation>
    <scope>NUCLEOTIDE SEQUENCE [LARGE SCALE GENOMIC DNA]</scope>
    <source>
        <strain evidence="4">Xu316</strain>
    </source>
</reference>
<dbReference type="SMART" id="SM01327">
    <property type="entry name" value="Zds_C"/>
    <property type="match status" value="1"/>
</dbReference>
<feature type="compositionally biased region" description="Basic and acidic residues" evidence="1">
    <location>
        <begin position="477"/>
        <end position="489"/>
    </location>
</feature>
<feature type="compositionally biased region" description="Low complexity" evidence="1">
    <location>
        <begin position="730"/>
        <end position="744"/>
    </location>
</feature>
<evidence type="ECO:0000313" key="4">
    <source>
        <dbReference type="Proteomes" id="UP000011777"/>
    </source>
</evidence>
<feature type="compositionally biased region" description="Low complexity" evidence="1">
    <location>
        <begin position="270"/>
        <end position="303"/>
    </location>
</feature>
<feature type="region of interest" description="Disordered" evidence="1">
    <location>
        <begin position="1175"/>
        <end position="1214"/>
    </location>
</feature>
<keyword evidence="4" id="KW-1185">Reference proteome</keyword>
<feature type="compositionally biased region" description="Low complexity" evidence="1">
    <location>
        <begin position="615"/>
        <end position="639"/>
    </location>
</feature>
<accession>M3HLD1</accession>
<feature type="compositionally biased region" description="Low complexity" evidence="1">
    <location>
        <begin position="62"/>
        <end position="79"/>
    </location>
</feature>
<feature type="compositionally biased region" description="Polar residues" evidence="1">
    <location>
        <begin position="437"/>
        <end position="450"/>
    </location>
</feature>
<dbReference type="InterPro" id="IPR040206">
    <property type="entry name" value="Zds1/2"/>
</dbReference>
<dbReference type="GO" id="GO:0010971">
    <property type="term" value="P:positive regulation of G2/M transition of mitotic cell cycle"/>
    <property type="evidence" value="ECO:0007669"/>
    <property type="project" value="TreeGrafter"/>
</dbReference>
<dbReference type="EMBL" id="AOGT01001194">
    <property type="protein sequence ID" value="EMG48217.1"/>
    <property type="molecule type" value="Genomic_DNA"/>
</dbReference>
<feature type="compositionally biased region" description="Polar residues" evidence="1">
    <location>
        <begin position="541"/>
        <end position="571"/>
    </location>
</feature>
<feature type="compositionally biased region" description="Basic and acidic residues" evidence="1">
    <location>
        <begin position="1133"/>
        <end position="1142"/>
    </location>
</feature>
<dbReference type="Pfam" id="PF08632">
    <property type="entry name" value="Zds_C"/>
    <property type="match status" value="1"/>
</dbReference>
<dbReference type="GO" id="GO:0005737">
    <property type="term" value="C:cytoplasm"/>
    <property type="evidence" value="ECO:0007669"/>
    <property type="project" value="TreeGrafter"/>
</dbReference>
<feature type="compositionally biased region" description="Polar residues" evidence="1">
    <location>
        <begin position="717"/>
        <end position="729"/>
    </location>
</feature>
<feature type="region of interest" description="Disordered" evidence="1">
    <location>
        <begin position="771"/>
        <end position="790"/>
    </location>
</feature>
<feature type="region of interest" description="Disordered" evidence="1">
    <location>
        <begin position="217"/>
        <end position="333"/>
    </location>
</feature>
<feature type="compositionally biased region" description="Basic and acidic residues" evidence="1">
    <location>
        <begin position="419"/>
        <end position="428"/>
    </location>
</feature>
<name>M3HLD1_CANMX</name>
<evidence type="ECO:0000256" key="1">
    <source>
        <dbReference type="SAM" id="MobiDB-lite"/>
    </source>
</evidence>
<protein>
    <recommendedName>
        <fullName evidence="2">Protein Zds1 C-terminal domain-containing protein</fullName>
    </recommendedName>
</protein>
<feature type="domain" description="Protein Zds1 C-terminal" evidence="2">
    <location>
        <begin position="1427"/>
        <end position="1479"/>
    </location>
</feature>
<feature type="region of interest" description="Disordered" evidence="1">
    <location>
        <begin position="1284"/>
        <end position="1391"/>
    </location>
</feature>
<gene>
    <name evidence="3" type="ORF">G210_1241</name>
</gene>
<dbReference type="OMA" id="MAGMDKN"/>
<feature type="compositionally biased region" description="Basic residues" evidence="1">
    <location>
        <begin position="690"/>
        <end position="702"/>
    </location>
</feature>
<dbReference type="InterPro" id="IPR013941">
    <property type="entry name" value="ZDS1_C"/>
</dbReference>
<feature type="region of interest" description="Disordered" evidence="1">
    <location>
        <begin position="903"/>
        <end position="995"/>
    </location>
</feature>
<dbReference type="PANTHER" id="PTHR28089:SF1">
    <property type="entry name" value="PROTEIN ZDS1-RELATED"/>
    <property type="match status" value="1"/>
</dbReference>
<feature type="compositionally biased region" description="Low complexity" evidence="1">
    <location>
        <begin position="225"/>
        <end position="243"/>
    </location>
</feature>
<dbReference type="OrthoDB" id="5589766at2759"/>
<dbReference type="GO" id="GO:0030010">
    <property type="term" value="P:establishment of cell polarity"/>
    <property type="evidence" value="ECO:0007669"/>
    <property type="project" value="TreeGrafter"/>
</dbReference>
<feature type="compositionally biased region" description="Basic and acidic residues" evidence="1">
    <location>
        <begin position="1350"/>
        <end position="1362"/>
    </location>
</feature>
<organism evidence="3 4">
    <name type="scientific">Candida maltosa (strain Xu316)</name>
    <name type="common">Yeast</name>
    <dbReference type="NCBI Taxonomy" id="1245528"/>
    <lineage>
        <taxon>Eukaryota</taxon>
        <taxon>Fungi</taxon>
        <taxon>Dikarya</taxon>
        <taxon>Ascomycota</taxon>
        <taxon>Saccharomycotina</taxon>
        <taxon>Pichiomycetes</taxon>
        <taxon>Debaryomycetaceae</taxon>
        <taxon>Candida/Lodderomyces clade</taxon>
        <taxon>Candida</taxon>
    </lineage>
</organism>
<feature type="compositionally biased region" description="Polar residues" evidence="1">
    <location>
        <begin position="1295"/>
        <end position="1304"/>
    </location>
</feature>
<feature type="compositionally biased region" description="Basic residues" evidence="1">
    <location>
        <begin position="1330"/>
        <end position="1340"/>
    </location>
</feature>
<feature type="compositionally biased region" description="Basic residues" evidence="1">
    <location>
        <begin position="1191"/>
        <end position="1207"/>
    </location>
</feature>
<feature type="region of interest" description="Disordered" evidence="1">
    <location>
        <begin position="62"/>
        <end position="157"/>
    </location>
</feature>
<feature type="compositionally biased region" description="Low complexity" evidence="1">
    <location>
        <begin position="382"/>
        <end position="418"/>
    </location>
</feature>
<feature type="compositionally biased region" description="Polar residues" evidence="1">
    <location>
        <begin position="959"/>
        <end position="973"/>
    </location>
</feature>
<dbReference type="PANTHER" id="PTHR28089">
    <property type="entry name" value="PROTEIN ZDS1-RELATED"/>
    <property type="match status" value="1"/>
</dbReference>
<dbReference type="eggNOG" id="ENOG502S5WJ">
    <property type="taxonomic scope" value="Eukaryota"/>
</dbReference>